<proteinExistence type="inferred from homology"/>
<evidence type="ECO:0000256" key="6">
    <source>
        <dbReference type="ARBA" id="ARBA00015188"/>
    </source>
</evidence>
<keyword evidence="12 19" id="KW-0133">Cell shape</keyword>
<dbReference type="SUPFAM" id="SSF56176">
    <property type="entry name" value="FAD-binding/transporter-associated domain-like"/>
    <property type="match status" value="1"/>
</dbReference>
<evidence type="ECO:0000256" key="18">
    <source>
        <dbReference type="ARBA" id="ARBA00048914"/>
    </source>
</evidence>
<dbReference type="InterPro" id="IPR011601">
    <property type="entry name" value="MurB_C"/>
</dbReference>
<reference evidence="21 22" key="1">
    <citation type="journal article" date="2013" name="Int. J. Syst. Evol. Microbiol.">
        <title>Marinoscillum luteum sp. nov., isolated from marine sediment.</title>
        <authorList>
            <person name="Cha I.T."/>
            <person name="Park S.J."/>
            <person name="Kim S.J."/>
            <person name="Kim J.G."/>
            <person name="Jung M.Y."/>
            <person name="Shin K.S."/>
            <person name="Kwon K.K."/>
            <person name="Yang S.H."/>
            <person name="Seo Y.S."/>
            <person name="Rhee S.K."/>
        </authorList>
    </citation>
    <scope>NUCLEOTIDE SEQUENCE [LARGE SCALE GENOMIC DNA]</scope>
    <source>
        <strain evidence="21 22">KCTC 23939</strain>
    </source>
</reference>
<evidence type="ECO:0000256" key="10">
    <source>
        <dbReference type="ARBA" id="ARBA00022827"/>
    </source>
</evidence>
<comment type="similarity">
    <text evidence="19">Belongs to the MurB family.</text>
</comment>
<evidence type="ECO:0000256" key="2">
    <source>
        <dbReference type="ARBA" id="ARBA00003921"/>
    </source>
</evidence>
<evidence type="ECO:0000256" key="14">
    <source>
        <dbReference type="ARBA" id="ARBA00023002"/>
    </source>
</evidence>
<dbReference type="Gene3D" id="3.30.465.10">
    <property type="match status" value="1"/>
</dbReference>
<dbReference type="PROSITE" id="PS51387">
    <property type="entry name" value="FAD_PCMH"/>
    <property type="match status" value="1"/>
</dbReference>
<evidence type="ECO:0000256" key="13">
    <source>
        <dbReference type="ARBA" id="ARBA00022984"/>
    </source>
</evidence>
<dbReference type="RefSeq" id="WP_395416426.1">
    <property type="nucleotide sequence ID" value="NZ_JBIPKE010000013.1"/>
</dbReference>
<dbReference type="GO" id="GO:0008762">
    <property type="term" value="F:UDP-N-acetylmuramate dehydrogenase activity"/>
    <property type="evidence" value="ECO:0007669"/>
    <property type="project" value="UniProtKB-EC"/>
</dbReference>
<dbReference type="NCBIfam" id="NF000755">
    <property type="entry name" value="PRK00046.1"/>
    <property type="match status" value="1"/>
</dbReference>
<comment type="function">
    <text evidence="2 19">Cell wall formation.</text>
</comment>
<evidence type="ECO:0000256" key="9">
    <source>
        <dbReference type="ARBA" id="ARBA00022630"/>
    </source>
</evidence>
<dbReference type="InterPro" id="IPR016169">
    <property type="entry name" value="FAD-bd_PCMH_sub2"/>
</dbReference>
<keyword evidence="7 19" id="KW-0963">Cytoplasm</keyword>
<keyword evidence="22" id="KW-1185">Reference proteome</keyword>
<evidence type="ECO:0000256" key="12">
    <source>
        <dbReference type="ARBA" id="ARBA00022960"/>
    </source>
</evidence>
<keyword evidence="15 19" id="KW-0131">Cell cycle</keyword>
<comment type="subcellular location">
    <subcellularLocation>
        <location evidence="3 19">Cytoplasm</location>
    </subcellularLocation>
</comment>
<keyword evidence="9 19" id="KW-0285">Flavoprotein</keyword>
<dbReference type="Proteomes" id="UP001610063">
    <property type="component" value="Unassembled WGS sequence"/>
</dbReference>
<dbReference type="InterPro" id="IPR016166">
    <property type="entry name" value="FAD-bd_PCMH"/>
</dbReference>
<dbReference type="SUPFAM" id="SSF56194">
    <property type="entry name" value="Uridine diphospho-N-Acetylenolpyruvylglucosamine reductase, MurB, C-terminal domain"/>
    <property type="match status" value="1"/>
</dbReference>
<dbReference type="HAMAP" id="MF_00037">
    <property type="entry name" value="MurB"/>
    <property type="match status" value="1"/>
</dbReference>
<dbReference type="Gene3D" id="3.30.43.10">
    <property type="entry name" value="Uridine Diphospho-n-acetylenolpyruvylglucosamine Reductase, domain 2"/>
    <property type="match status" value="1"/>
</dbReference>
<evidence type="ECO:0000256" key="1">
    <source>
        <dbReference type="ARBA" id="ARBA00001974"/>
    </source>
</evidence>
<keyword evidence="13 19" id="KW-0573">Peptidoglycan synthesis</keyword>
<keyword evidence="10 19" id="KW-0274">FAD</keyword>
<dbReference type="InterPro" id="IPR036318">
    <property type="entry name" value="FAD-bd_PCMH-like_sf"/>
</dbReference>
<evidence type="ECO:0000256" key="7">
    <source>
        <dbReference type="ARBA" id="ARBA00022490"/>
    </source>
</evidence>
<evidence type="ECO:0000259" key="20">
    <source>
        <dbReference type="PROSITE" id="PS51387"/>
    </source>
</evidence>
<evidence type="ECO:0000256" key="8">
    <source>
        <dbReference type="ARBA" id="ARBA00022618"/>
    </source>
</evidence>
<dbReference type="EC" id="1.3.1.98" evidence="5 19"/>
<dbReference type="Pfam" id="PF01565">
    <property type="entry name" value="FAD_binding_4"/>
    <property type="match status" value="1"/>
</dbReference>
<evidence type="ECO:0000256" key="17">
    <source>
        <dbReference type="ARBA" id="ARBA00031026"/>
    </source>
</evidence>
<dbReference type="EMBL" id="JBIPKE010000013">
    <property type="protein sequence ID" value="MFH6982782.1"/>
    <property type="molecule type" value="Genomic_DNA"/>
</dbReference>
<dbReference type="NCBIfam" id="TIGR00179">
    <property type="entry name" value="murB"/>
    <property type="match status" value="1"/>
</dbReference>
<gene>
    <name evidence="19 21" type="primary">murB</name>
    <name evidence="21" type="ORF">ACHKAR_05005</name>
</gene>
<evidence type="ECO:0000256" key="5">
    <source>
        <dbReference type="ARBA" id="ARBA00012518"/>
    </source>
</evidence>
<dbReference type="InterPro" id="IPR003170">
    <property type="entry name" value="MurB"/>
</dbReference>
<dbReference type="InterPro" id="IPR036635">
    <property type="entry name" value="MurB_C_sf"/>
</dbReference>
<dbReference type="Gene3D" id="3.90.78.10">
    <property type="entry name" value="UDP-N-acetylenolpyruvoylglucosamine reductase, C-terminal domain"/>
    <property type="match status" value="1"/>
</dbReference>
<evidence type="ECO:0000256" key="11">
    <source>
        <dbReference type="ARBA" id="ARBA00022857"/>
    </source>
</evidence>
<keyword evidence="16 19" id="KW-0961">Cell wall biogenesis/degradation</keyword>
<feature type="active site" description="Proton donor" evidence="19">
    <location>
        <position position="238"/>
    </location>
</feature>
<evidence type="ECO:0000313" key="21">
    <source>
        <dbReference type="EMBL" id="MFH6982782.1"/>
    </source>
</evidence>
<comment type="catalytic activity">
    <reaction evidence="18 19">
        <text>UDP-N-acetyl-alpha-D-muramate + NADP(+) = UDP-N-acetyl-3-O-(1-carboxyvinyl)-alpha-D-glucosamine + NADPH + H(+)</text>
        <dbReference type="Rhea" id="RHEA:12248"/>
        <dbReference type="ChEBI" id="CHEBI:15378"/>
        <dbReference type="ChEBI" id="CHEBI:57783"/>
        <dbReference type="ChEBI" id="CHEBI:58349"/>
        <dbReference type="ChEBI" id="CHEBI:68483"/>
        <dbReference type="ChEBI" id="CHEBI:70757"/>
        <dbReference type="EC" id="1.3.1.98"/>
    </reaction>
</comment>
<dbReference type="InterPro" id="IPR016167">
    <property type="entry name" value="FAD-bd_PCMH_sub1"/>
</dbReference>
<evidence type="ECO:0000256" key="4">
    <source>
        <dbReference type="ARBA" id="ARBA00004752"/>
    </source>
</evidence>
<comment type="pathway">
    <text evidence="4 19">Cell wall biogenesis; peptidoglycan biosynthesis.</text>
</comment>
<sequence>MLIEENFSLKDHNTFRLDVRANFKAGITQPEELQELYANPKFKTVKKLVLGGGSNVLFTRNFLGLVLKMEIGGIAVEQDSADSVIVSFGAGENWHQCVLWAVEHGYAGIENLSLIPGTVGAAPMQNIGAYGVELKEVFHSLDAYDVKTGKISRFYNEDCKFGYRYSVFKGPRKDKYIITRVYLRLSKKPKFNITYGNLKETLEQMGVEELTLKNVSQAVINIRQSKLPDPLEIGNAGSFFKNPVVEKVYFDSLKAAFEKIPGYEVDEASVKLPAAWLIDQCGWKGTRIGDIGVHDKQALVLVNHGNGKGRDILKLSTEIQKSVFSTFGVELEREVNVV</sequence>
<evidence type="ECO:0000256" key="19">
    <source>
        <dbReference type="HAMAP-Rule" id="MF_00037"/>
    </source>
</evidence>
<feature type="active site" evidence="19">
    <location>
        <position position="164"/>
    </location>
</feature>
<feature type="active site" evidence="19">
    <location>
        <position position="334"/>
    </location>
</feature>
<evidence type="ECO:0000256" key="3">
    <source>
        <dbReference type="ARBA" id="ARBA00004496"/>
    </source>
</evidence>
<keyword evidence="11 19" id="KW-0521">NADP</keyword>
<dbReference type="PANTHER" id="PTHR21071">
    <property type="entry name" value="UDP-N-ACETYLENOLPYRUVOYLGLUCOSAMINE REDUCTASE"/>
    <property type="match status" value="1"/>
</dbReference>
<organism evidence="21 22">
    <name type="scientific">Marinoscillum luteum</name>
    <dbReference type="NCBI Taxonomy" id="861051"/>
    <lineage>
        <taxon>Bacteria</taxon>
        <taxon>Pseudomonadati</taxon>
        <taxon>Bacteroidota</taxon>
        <taxon>Cytophagia</taxon>
        <taxon>Cytophagales</taxon>
        <taxon>Reichenbachiellaceae</taxon>
        <taxon>Marinoscillum</taxon>
    </lineage>
</organism>
<evidence type="ECO:0000256" key="16">
    <source>
        <dbReference type="ARBA" id="ARBA00023316"/>
    </source>
</evidence>
<keyword evidence="8 19" id="KW-0132">Cell division</keyword>
<evidence type="ECO:0000256" key="15">
    <source>
        <dbReference type="ARBA" id="ARBA00023306"/>
    </source>
</evidence>
<evidence type="ECO:0000313" key="22">
    <source>
        <dbReference type="Proteomes" id="UP001610063"/>
    </source>
</evidence>
<accession>A0ABW7N5Q1</accession>
<dbReference type="PANTHER" id="PTHR21071:SF4">
    <property type="entry name" value="UDP-N-ACETYLENOLPYRUVOYLGLUCOSAMINE REDUCTASE"/>
    <property type="match status" value="1"/>
</dbReference>
<name>A0ABW7N5Q1_9BACT</name>
<comment type="cofactor">
    <cofactor evidence="1 19">
        <name>FAD</name>
        <dbReference type="ChEBI" id="CHEBI:57692"/>
    </cofactor>
</comment>
<dbReference type="Pfam" id="PF02873">
    <property type="entry name" value="MurB_C"/>
    <property type="match status" value="1"/>
</dbReference>
<keyword evidence="14 19" id="KW-0560">Oxidoreductase</keyword>
<dbReference type="InterPro" id="IPR006094">
    <property type="entry name" value="Oxid_FAD_bind_N"/>
</dbReference>
<comment type="caution">
    <text evidence="21">The sequence shown here is derived from an EMBL/GenBank/DDBJ whole genome shotgun (WGS) entry which is preliminary data.</text>
</comment>
<protein>
    <recommendedName>
        <fullName evidence="6 19">UDP-N-acetylenolpyruvoylglucosamine reductase</fullName>
        <ecNumber evidence="5 19">1.3.1.98</ecNumber>
    </recommendedName>
    <alternativeName>
        <fullName evidence="17 19">UDP-N-acetylmuramate dehydrogenase</fullName>
    </alternativeName>
</protein>
<feature type="domain" description="FAD-binding PCMH-type" evidence="20">
    <location>
        <begin position="20"/>
        <end position="188"/>
    </location>
</feature>